<dbReference type="Pfam" id="PF00528">
    <property type="entry name" value="BPD_transp_1"/>
    <property type="match status" value="1"/>
</dbReference>
<keyword evidence="6 7" id="KW-0472">Membrane</keyword>
<sequence>MSAAQTLGRSSRHLVRRPTLVVSVVVVVTLAWWIIAPGSLTSYDPVRGEIVDKLLPPSGDHWFGTDSLGRDLFSRVVHGTRVSVAAAAVAVLVGASLATIIGGIAGYFGGFVDGVSMRLVDIFLAVPGLLIAFIVISVLGQGTVDVAIAVGIASAASLARITRSEVRRVGLAPYVQHSRDMGAGSWRVLRSHVIPNSTTPVATLLLPEFAGAILAVSALSYLGFGAQPPTPEWGSLVAEGRAHLSNAWWLVTLPSATIVACVLALFVIGRNIRGAQGRRA</sequence>
<dbReference type="InterPro" id="IPR035906">
    <property type="entry name" value="MetI-like_sf"/>
</dbReference>
<evidence type="ECO:0000256" key="2">
    <source>
        <dbReference type="ARBA" id="ARBA00022448"/>
    </source>
</evidence>
<feature type="transmembrane region" description="Helical" evidence="7">
    <location>
        <begin position="82"/>
        <end position="107"/>
    </location>
</feature>
<dbReference type="InterPro" id="IPR050366">
    <property type="entry name" value="BP-dependent_transpt_permease"/>
</dbReference>
<dbReference type="AlphaFoldDB" id="A0A239MAU1"/>
<dbReference type="OrthoDB" id="9812701at2"/>
<gene>
    <name evidence="9" type="ORF">SAMN05421642_11723</name>
</gene>
<comment type="similarity">
    <text evidence="7">Belongs to the binding-protein-dependent transport system permease family.</text>
</comment>
<keyword evidence="5 7" id="KW-1133">Transmembrane helix</keyword>
<accession>A0A239MAU1</accession>
<dbReference type="GO" id="GO:0055085">
    <property type="term" value="P:transmembrane transport"/>
    <property type="evidence" value="ECO:0007669"/>
    <property type="project" value="InterPro"/>
</dbReference>
<evidence type="ECO:0000256" key="1">
    <source>
        <dbReference type="ARBA" id="ARBA00004651"/>
    </source>
</evidence>
<evidence type="ECO:0000256" key="4">
    <source>
        <dbReference type="ARBA" id="ARBA00022692"/>
    </source>
</evidence>
<dbReference type="CDD" id="cd06261">
    <property type="entry name" value="TM_PBP2"/>
    <property type="match status" value="1"/>
</dbReference>
<dbReference type="GO" id="GO:0005886">
    <property type="term" value="C:plasma membrane"/>
    <property type="evidence" value="ECO:0007669"/>
    <property type="project" value="UniProtKB-SubCell"/>
</dbReference>
<evidence type="ECO:0000256" key="5">
    <source>
        <dbReference type="ARBA" id="ARBA00022989"/>
    </source>
</evidence>
<proteinExistence type="inferred from homology"/>
<dbReference type="EMBL" id="FZOW01000017">
    <property type="protein sequence ID" value="SNT39865.1"/>
    <property type="molecule type" value="Genomic_DNA"/>
</dbReference>
<dbReference type="Gene3D" id="1.10.3720.10">
    <property type="entry name" value="MetI-like"/>
    <property type="match status" value="1"/>
</dbReference>
<evidence type="ECO:0000256" key="7">
    <source>
        <dbReference type="RuleBase" id="RU363032"/>
    </source>
</evidence>
<feature type="transmembrane region" description="Helical" evidence="7">
    <location>
        <begin position="20"/>
        <end position="36"/>
    </location>
</feature>
<organism evidence="9 10">
    <name type="scientific">Rhodococcoides kyotonense</name>
    <dbReference type="NCBI Taxonomy" id="398843"/>
    <lineage>
        <taxon>Bacteria</taxon>
        <taxon>Bacillati</taxon>
        <taxon>Actinomycetota</taxon>
        <taxon>Actinomycetes</taxon>
        <taxon>Mycobacteriales</taxon>
        <taxon>Nocardiaceae</taxon>
        <taxon>Rhodococcoides</taxon>
    </lineage>
</organism>
<comment type="subcellular location">
    <subcellularLocation>
        <location evidence="1 7">Cell membrane</location>
        <topology evidence="1 7">Multi-pass membrane protein</topology>
    </subcellularLocation>
</comment>
<keyword evidence="4 7" id="KW-0812">Transmembrane</keyword>
<keyword evidence="3" id="KW-1003">Cell membrane</keyword>
<evidence type="ECO:0000259" key="8">
    <source>
        <dbReference type="PROSITE" id="PS50928"/>
    </source>
</evidence>
<dbReference type="RefSeq" id="WP_089250790.1">
    <property type="nucleotide sequence ID" value="NZ_FZOW01000017.1"/>
</dbReference>
<evidence type="ECO:0000256" key="3">
    <source>
        <dbReference type="ARBA" id="ARBA00022475"/>
    </source>
</evidence>
<name>A0A239MAU1_9NOCA</name>
<dbReference type="PANTHER" id="PTHR43386:SF1">
    <property type="entry name" value="D,D-DIPEPTIDE TRANSPORT SYSTEM PERMEASE PROTEIN DDPC-RELATED"/>
    <property type="match status" value="1"/>
</dbReference>
<evidence type="ECO:0000256" key="6">
    <source>
        <dbReference type="ARBA" id="ARBA00023136"/>
    </source>
</evidence>
<reference evidence="10" key="1">
    <citation type="submission" date="2017-06" db="EMBL/GenBank/DDBJ databases">
        <authorList>
            <person name="Varghese N."/>
            <person name="Submissions S."/>
        </authorList>
    </citation>
    <scope>NUCLEOTIDE SEQUENCE [LARGE SCALE GENOMIC DNA]</scope>
    <source>
        <strain evidence="10">JCM 23211</strain>
    </source>
</reference>
<dbReference type="Proteomes" id="UP000198327">
    <property type="component" value="Unassembled WGS sequence"/>
</dbReference>
<dbReference type="PROSITE" id="PS50928">
    <property type="entry name" value="ABC_TM1"/>
    <property type="match status" value="1"/>
</dbReference>
<feature type="domain" description="ABC transmembrane type-1" evidence="8">
    <location>
        <begin position="76"/>
        <end position="269"/>
    </location>
</feature>
<evidence type="ECO:0000313" key="9">
    <source>
        <dbReference type="EMBL" id="SNT39865.1"/>
    </source>
</evidence>
<protein>
    <submittedName>
        <fullName evidence="9">Peptide/nickel transport system permease protein</fullName>
    </submittedName>
</protein>
<evidence type="ECO:0000313" key="10">
    <source>
        <dbReference type="Proteomes" id="UP000198327"/>
    </source>
</evidence>
<feature type="transmembrane region" description="Helical" evidence="7">
    <location>
        <begin position="247"/>
        <end position="269"/>
    </location>
</feature>
<feature type="transmembrane region" description="Helical" evidence="7">
    <location>
        <begin position="119"/>
        <end position="140"/>
    </location>
</feature>
<keyword evidence="2 7" id="KW-0813">Transport</keyword>
<keyword evidence="10" id="KW-1185">Reference proteome</keyword>
<dbReference type="InterPro" id="IPR000515">
    <property type="entry name" value="MetI-like"/>
</dbReference>
<dbReference type="SUPFAM" id="SSF161098">
    <property type="entry name" value="MetI-like"/>
    <property type="match status" value="1"/>
</dbReference>
<dbReference type="PANTHER" id="PTHR43386">
    <property type="entry name" value="OLIGOPEPTIDE TRANSPORT SYSTEM PERMEASE PROTEIN APPC"/>
    <property type="match status" value="1"/>
</dbReference>